<protein>
    <recommendedName>
        <fullName evidence="3">SMI1/KNR4 family protein</fullName>
    </recommendedName>
</protein>
<name>A0A5R9E5B7_9ACTN</name>
<dbReference type="AlphaFoldDB" id="A0A5R9E5B7"/>
<keyword evidence="2" id="KW-1185">Reference proteome</keyword>
<dbReference type="InterPro" id="IPR037883">
    <property type="entry name" value="Knr4/Smi1-like_sf"/>
</dbReference>
<sequence>MRRVISELMARRINEYLADPSGASAIPRIYPPASQQEISQLEATAGQLLDSYYREFLSVTDGMDGFYLSHCVLGCRNRSGGRGAGVLQFRDGTREDGTPADVGLPDDVMLFPVSVNRDVSQAIFMIDCPDVLPERIW</sequence>
<organism evidence="1 2">
    <name type="scientific">Streptomyces marianii</name>
    <dbReference type="NCBI Taxonomy" id="1817406"/>
    <lineage>
        <taxon>Bacteria</taxon>
        <taxon>Bacillati</taxon>
        <taxon>Actinomycetota</taxon>
        <taxon>Actinomycetes</taxon>
        <taxon>Kitasatosporales</taxon>
        <taxon>Streptomycetaceae</taxon>
        <taxon>Streptomyces</taxon>
    </lineage>
</organism>
<evidence type="ECO:0000313" key="2">
    <source>
        <dbReference type="Proteomes" id="UP000305921"/>
    </source>
</evidence>
<dbReference type="OrthoDB" id="4231525at2"/>
<dbReference type="Proteomes" id="UP000305921">
    <property type="component" value="Unassembled WGS sequence"/>
</dbReference>
<evidence type="ECO:0000313" key="1">
    <source>
        <dbReference type="EMBL" id="TLQ45181.1"/>
    </source>
</evidence>
<accession>A0A5R9E5B7</accession>
<proteinExistence type="predicted"/>
<reference evidence="1 2" key="1">
    <citation type="submission" date="2019-05" db="EMBL/GenBank/DDBJ databases">
        <title>Streptomyces marianii sp. nov., a novel marine actinomycete from southern coast of India.</title>
        <authorList>
            <person name="Iniyan A.M."/>
            <person name="Wink J."/>
            <person name="Ramprasad E."/>
            <person name="Ramana C.V."/>
            <person name="Bunk B."/>
            <person name="Sproer C."/>
            <person name="Joseph F.-J.R.S."/>
            <person name="Vincent S.G.P."/>
        </authorList>
    </citation>
    <scope>NUCLEOTIDE SEQUENCE [LARGE SCALE GENOMIC DNA]</scope>
    <source>
        <strain evidence="1 2">ICN19</strain>
    </source>
</reference>
<dbReference type="SUPFAM" id="SSF160631">
    <property type="entry name" value="SMI1/KNR4-like"/>
    <property type="match status" value="1"/>
</dbReference>
<dbReference type="EMBL" id="VAWE01000001">
    <property type="protein sequence ID" value="TLQ45181.1"/>
    <property type="molecule type" value="Genomic_DNA"/>
</dbReference>
<evidence type="ECO:0008006" key="3">
    <source>
        <dbReference type="Google" id="ProtNLM"/>
    </source>
</evidence>
<gene>
    <name evidence="1" type="ORF">FEF34_20940</name>
</gene>
<comment type="caution">
    <text evidence="1">The sequence shown here is derived from an EMBL/GenBank/DDBJ whole genome shotgun (WGS) entry which is preliminary data.</text>
</comment>